<feature type="compositionally biased region" description="Low complexity" evidence="1">
    <location>
        <begin position="470"/>
        <end position="479"/>
    </location>
</feature>
<feature type="compositionally biased region" description="Polar residues" evidence="1">
    <location>
        <begin position="447"/>
        <end position="469"/>
    </location>
</feature>
<evidence type="ECO:0008006" key="4">
    <source>
        <dbReference type="Google" id="ProtNLM"/>
    </source>
</evidence>
<feature type="region of interest" description="Disordered" evidence="1">
    <location>
        <begin position="441"/>
        <end position="484"/>
    </location>
</feature>
<dbReference type="Proteomes" id="UP000641625">
    <property type="component" value="Unassembled WGS sequence"/>
</dbReference>
<reference evidence="2" key="1">
    <citation type="submission" date="2019-12" db="EMBL/GenBank/DDBJ databases">
        <title>Whole genome sequencing of Haloarcula argentinensis strain pws5.</title>
        <authorList>
            <person name="Verma D.K."/>
            <person name="Gopal K."/>
            <person name="Prasad E.S."/>
        </authorList>
    </citation>
    <scope>NUCLEOTIDE SEQUENCE</scope>
    <source>
        <strain evidence="2">Pws5</strain>
    </source>
</reference>
<dbReference type="EMBL" id="WOWA01000003">
    <property type="protein sequence ID" value="NLV12646.1"/>
    <property type="molecule type" value="Genomic_DNA"/>
</dbReference>
<evidence type="ECO:0000256" key="1">
    <source>
        <dbReference type="SAM" id="MobiDB-lite"/>
    </source>
</evidence>
<evidence type="ECO:0000313" key="3">
    <source>
        <dbReference type="Proteomes" id="UP000641625"/>
    </source>
</evidence>
<evidence type="ECO:0000313" key="2">
    <source>
        <dbReference type="EMBL" id="NLV12646.1"/>
    </source>
</evidence>
<accession>A0A847UJJ9</accession>
<dbReference type="RefSeq" id="WP_170096235.1">
    <property type="nucleotide sequence ID" value="NZ_WOWA01000003.1"/>
</dbReference>
<proteinExistence type="predicted"/>
<name>A0A847UJJ9_HALAR</name>
<gene>
    <name evidence="2" type="ORF">GOC77_05060</name>
</gene>
<protein>
    <recommendedName>
        <fullName evidence="4">PGF-CTERM sorting domain-containing protein</fullName>
    </recommendedName>
</protein>
<organism evidence="2 3">
    <name type="scientific">Haloarcula argentinensis</name>
    <dbReference type="NCBI Taxonomy" id="43776"/>
    <lineage>
        <taxon>Archaea</taxon>
        <taxon>Methanobacteriati</taxon>
        <taxon>Methanobacteriota</taxon>
        <taxon>Stenosarchaea group</taxon>
        <taxon>Halobacteria</taxon>
        <taxon>Halobacteriales</taxon>
        <taxon>Haloarculaceae</taxon>
        <taxon>Haloarcula</taxon>
    </lineage>
</organism>
<dbReference type="AlphaFoldDB" id="A0A847UJJ9"/>
<comment type="caution">
    <text evidence="2">The sequence shown here is derived from an EMBL/GenBank/DDBJ whole genome shotgun (WGS) entry which is preliminary data.</text>
</comment>
<sequence length="507" mass="54406">MALHTSRYRVATLLALSLTGVATVAAISGQTPTDRTTSNGNVTVLAAQGVVADDITDDSDVRALRGDGTLEVVDEGEPVVTGDTIVLQIHSEQVNATFTATNGTNTTDRFYRMLDENDMNMSVRALVGPNRQPYEIALNESDTHVVHDRANATLSVVVDSRTLALVERDTRDPIAFDPSVDEFVVEVETHTTSQTDAFEDKFTFYFPDATVDSTTADLRFGGNGPARVYANTTTLNLSGQTNLRPRTTITVEAVDPSGATLATAVVTTSETRSEGANREAVQSAFSATLRDVPSDEYEWFRLRATGQDRTVWERDVIVGPEPRWSNLSATALGTDGEDWTLRVDASFRLPDQGILEVKLRTDEGLVTQAVPVSDGQSTQTVYIRNVSSLPDGPIELETHWDRAGDGQVVFQEDPRFVTSANVPRGTSDQLFARLSIDGDDELRDRSGATTTAPQTNVASESPTTAITDSPTDGTEVTETTGEDGPGFGAGVAILGVAIALLVATCRP</sequence>